<dbReference type="AlphaFoldDB" id="A0A4Y1R6I5"/>
<sequence>MGRLSLFLAYVAFGFFNSPNTGEECWLNNFLGLANFEAQNVGVNNQLFTFCYMFVLQSADLEFPLLKNTRKVFSEYHNVPMDTHKVFTALVQWGSCRSPSVIHNREQFGAFSLLCSLPPLVPFYRLRGTDKVEPVMASRTVWVGVTSHYSHPSTYMF</sequence>
<dbReference type="EMBL" id="AP019299">
    <property type="protein sequence ID" value="BBG99596.1"/>
    <property type="molecule type" value="Genomic_DNA"/>
</dbReference>
<keyword evidence="1" id="KW-0732">Signal</keyword>
<evidence type="ECO:0000256" key="1">
    <source>
        <dbReference type="SAM" id="SignalP"/>
    </source>
</evidence>
<gene>
    <name evidence="2" type="ORF">Prudu_009335</name>
</gene>
<name>A0A4Y1R6I5_PRUDU</name>
<evidence type="ECO:0000313" key="2">
    <source>
        <dbReference type="EMBL" id="BBG99596.1"/>
    </source>
</evidence>
<proteinExistence type="predicted"/>
<protein>
    <submittedName>
        <fullName evidence="2">Uncharacterized protein</fullName>
    </submittedName>
</protein>
<accession>A0A4Y1R6I5</accession>
<feature type="chain" id="PRO_5021470176" evidence="1">
    <location>
        <begin position="23"/>
        <end position="157"/>
    </location>
</feature>
<organism evidence="2">
    <name type="scientific">Prunus dulcis</name>
    <name type="common">Almond</name>
    <name type="synonym">Amygdalus dulcis</name>
    <dbReference type="NCBI Taxonomy" id="3755"/>
    <lineage>
        <taxon>Eukaryota</taxon>
        <taxon>Viridiplantae</taxon>
        <taxon>Streptophyta</taxon>
        <taxon>Embryophyta</taxon>
        <taxon>Tracheophyta</taxon>
        <taxon>Spermatophyta</taxon>
        <taxon>Magnoliopsida</taxon>
        <taxon>eudicotyledons</taxon>
        <taxon>Gunneridae</taxon>
        <taxon>Pentapetalae</taxon>
        <taxon>rosids</taxon>
        <taxon>fabids</taxon>
        <taxon>Rosales</taxon>
        <taxon>Rosaceae</taxon>
        <taxon>Amygdaloideae</taxon>
        <taxon>Amygdaleae</taxon>
        <taxon>Prunus</taxon>
    </lineage>
</organism>
<feature type="signal peptide" evidence="1">
    <location>
        <begin position="1"/>
        <end position="22"/>
    </location>
</feature>
<reference evidence="2" key="1">
    <citation type="journal article" date="2019" name="Science">
        <title>Mutation of a bHLH transcription factor allowed almond domestication.</title>
        <authorList>
            <person name="Sanchez-Perez R."/>
            <person name="Pavan S."/>
            <person name="Mazzeo R."/>
            <person name="Moldovan C."/>
            <person name="Aiese Cigliano R."/>
            <person name="Del Cueto J."/>
            <person name="Ricciardi F."/>
            <person name="Lotti C."/>
            <person name="Ricciardi L."/>
            <person name="Dicenta F."/>
            <person name="Lopez-Marques R.L."/>
            <person name="Lindberg Moller B."/>
        </authorList>
    </citation>
    <scope>NUCLEOTIDE SEQUENCE</scope>
</reference>